<reference evidence="2 3" key="1">
    <citation type="submission" date="2019-04" db="EMBL/GenBank/DDBJ databases">
        <authorList>
            <person name="Liu A."/>
        </authorList>
    </citation>
    <scope>NUCLEOTIDE SEQUENCE [LARGE SCALE GENOMIC DNA]</scope>
    <source>
        <strain evidence="2 3">RZ03</strain>
    </source>
</reference>
<feature type="transmembrane region" description="Helical" evidence="1">
    <location>
        <begin position="236"/>
        <end position="255"/>
    </location>
</feature>
<accession>A0A4S1DXV1</accession>
<feature type="transmembrane region" description="Helical" evidence="1">
    <location>
        <begin position="57"/>
        <end position="78"/>
    </location>
</feature>
<keyword evidence="1" id="KW-1133">Transmembrane helix</keyword>
<gene>
    <name evidence="2" type="ORF">EM932_11615</name>
</gene>
<feature type="transmembrane region" description="Helical" evidence="1">
    <location>
        <begin position="185"/>
        <end position="208"/>
    </location>
</feature>
<keyword evidence="3" id="KW-1185">Reference proteome</keyword>
<feature type="transmembrane region" description="Helical" evidence="1">
    <location>
        <begin position="155"/>
        <end position="173"/>
    </location>
</feature>
<dbReference type="AlphaFoldDB" id="A0A4S1DXV1"/>
<dbReference type="Proteomes" id="UP000307602">
    <property type="component" value="Unassembled WGS sequence"/>
</dbReference>
<evidence type="ECO:0000256" key="1">
    <source>
        <dbReference type="SAM" id="Phobius"/>
    </source>
</evidence>
<feature type="transmembrane region" description="Helical" evidence="1">
    <location>
        <begin position="25"/>
        <end position="45"/>
    </location>
</feature>
<dbReference type="OrthoDB" id="1421854at2"/>
<protein>
    <submittedName>
        <fullName evidence="2">Uncharacterized protein</fullName>
    </submittedName>
</protein>
<sequence>MKNHINFKRLYLTLKYDLKLNFKTYSAFVIVLFIVLFFINTIILIKRTELDIKGYNTYYFLSYFVCGFVSICTSFPLLRGKSKKMTFLMLPASNLEKFLVQFIIRIILFSGVFVLLFWLDFKLTRAIYTLFEEVKPQIENFGIFTSFHSLFNVKFYSGLFAFIVWLIVFLFANSTVFSKNTIFKTVISISIISICVLLYFVFLSNVFYHEESERLFFISENHPYTIEFLGVNSTRLFTSIFLIGSSILMLLFSFYKLKEKEV</sequence>
<keyword evidence="1" id="KW-0812">Transmembrane</keyword>
<organism evidence="2 3">
    <name type="scientific">Flavivirga rizhaonensis</name>
    <dbReference type="NCBI Taxonomy" id="2559571"/>
    <lineage>
        <taxon>Bacteria</taxon>
        <taxon>Pseudomonadati</taxon>
        <taxon>Bacteroidota</taxon>
        <taxon>Flavobacteriia</taxon>
        <taxon>Flavobacteriales</taxon>
        <taxon>Flavobacteriaceae</taxon>
        <taxon>Flavivirga</taxon>
    </lineage>
</organism>
<keyword evidence="1" id="KW-0472">Membrane</keyword>
<evidence type="ECO:0000313" key="3">
    <source>
        <dbReference type="Proteomes" id="UP000307602"/>
    </source>
</evidence>
<name>A0A4S1DXV1_9FLAO</name>
<dbReference type="EMBL" id="SRSO01000014">
    <property type="protein sequence ID" value="TGV02378.1"/>
    <property type="molecule type" value="Genomic_DNA"/>
</dbReference>
<proteinExistence type="predicted"/>
<evidence type="ECO:0000313" key="2">
    <source>
        <dbReference type="EMBL" id="TGV02378.1"/>
    </source>
</evidence>
<comment type="caution">
    <text evidence="2">The sequence shown here is derived from an EMBL/GenBank/DDBJ whole genome shotgun (WGS) entry which is preliminary data.</text>
</comment>
<feature type="transmembrane region" description="Helical" evidence="1">
    <location>
        <begin position="98"/>
        <end position="119"/>
    </location>
</feature>
<dbReference type="RefSeq" id="WP_135877355.1">
    <property type="nucleotide sequence ID" value="NZ_SRSO01000014.1"/>
</dbReference>